<evidence type="ECO:0000256" key="1">
    <source>
        <dbReference type="ARBA" id="ARBA00023015"/>
    </source>
</evidence>
<evidence type="ECO:0000313" key="6">
    <source>
        <dbReference type="Proteomes" id="UP001595733"/>
    </source>
</evidence>
<accession>A0ABV8UVA0</accession>
<comment type="caution">
    <text evidence="5">The sequence shown here is derived from an EMBL/GenBank/DDBJ whole genome shotgun (WGS) entry which is preliminary data.</text>
</comment>
<dbReference type="Proteomes" id="UP001595733">
    <property type="component" value="Unassembled WGS sequence"/>
</dbReference>
<keyword evidence="1" id="KW-0805">Transcription regulation</keyword>
<dbReference type="SMART" id="SM00342">
    <property type="entry name" value="HTH_ARAC"/>
    <property type="match status" value="1"/>
</dbReference>
<evidence type="ECO:0000256" key="3">
    <source>
        <dbReference type="ARBA" id="ARBA00023163"/>
    </source>
</evidence>
<dbReference type="PANTHER" id="PTHR43280">
    <property type="entry name" value="ARAC-FAMILY TRANSCRIPTIONAL REGULATOR"/>
    <property type="match status" value="1"/>
</dbReference>
<dbReference type="EMBL" id="JBHSEF010000021">
    <property type="protein sequence ID" value="MFC4354870.1"/>
    <property type="molecule type" value="Genomic_DNA"/>
</dbReference>
<feature type="domain" description="HTH araC/xylS-type" evidence="4">
    <location>
        <begin position="156"/>
        <end position="254"/>
    </location>
</feature>
<name>A0ABV8UVA0_9BACL</name>
<gene>
    <name evidence="5" type="ORF">ACFO0S_07405</name>
</gene>
<dbReference type="Gene3D" id="1.10.10.60">
    <property type="entry name" value="Homeodomain-like"/>
    <property type="match status" value="2"/>
</dbReference>
<proteinExistence type="predicted"/>
<evidence type="ECO:0000259" key="4">
    <source>
        <dbReference type="PROSITE" id="PS01124"/>
    </source>
</evidence>
<dbReference type="RefSeq" id="WP_378141141.1">
    <property type="nucleotide sequence ID" value="NZ_JBHSEF010000021.1"/>
</dbReference>
<dbReference type="InterPro" id="IPR009057">
    <property type="entry name" value="Homeodomain-like_sf"/>
</dbReference>
<sequence>MLTKIHKNPLSSDKLFLETFSSSFLEYSADSSNDVLAERYFLLEKEMFHDMQTLDIAQARERLRLIIDALSQLTGKEMIRAARLFYIHLAATMARKLLDSQVPASKSFAFSRACMEVIDNRMSDVLFLQCGEELIEFYIHVLSERTKPQFNHQTVNKVILYINDEIETDLSVEAIAQRFNISTSHLSRIFREHTGITLVEYLNVRKVEESQYFLRHTSKSIADISEQFHFCNQSYFTRIFKKYTTVTPKQFRDHSETTFFQFSFEESVN</sequence>
<evidence type="ECO:0000313" key="5">
    <source>
        <dbReference type="EMBL" id="MFC4354870.1"/>
    </source>
</evidence>
<protein>
    <submittedName>
        <fullName evidence="5">Helix-turn-helix transcriptional regulator</fullName>
    </submittedName>
</protein>
<keyword evidence="2" id="KW-0238">DNA-binding</keyword>
<dbReference type="PROSITE" id="PS01124">
    <property type="entry name" value="HTH_ARAC_FAMILY_2"/>
    <property type="match status" value="1"/>
</dbReference>
<keyword evidence="3" id="KW-0804">Transcription</keyword>
<evidence type="ECO:0000256" key="2">
    <source>
        <dbReference type="ARBA" id="ARBA00023125"/>
    </source>
</evidence>
<reference evidence="6" key="1">
    <citation type="journal article" date="2019" name="Int. J. Syst. Evol. Microbiol.">
        <title>The Global Catalogue of Microorganisms (GCM) 10K type strain sequencing project: providing services to taxonomists for standard genome sequencing and annotation.</title>
        <authorList>
            <consortium name="The Broad Institute Genomics Platform"/>
            <consortium name="The Broad Institute Genome Sequencing Center for Infectious Disease"/>
            <person name="Wu L."/>
            <person name="Ma J."/>
        </authorList>
    </citation>
    <scope>NUCLEOTIDE SEQUENCE [LARGE SCALE GENOMIC DNA]</scope>
    <source>
        <strain evidence="6">CCUG 50353</strain>
    </source>
</reference>
<dbReference type="Pfam" id="PF12833">
    <property type="entry name" value="HTH_18"/>
    <property type="match status" value="1"/>
</dbReference>
<keyword evidence="6" id="KW-1185">Reference proteome</keyword>
<dbReference type="PANTHER" id="PTHR43280:SF2">
    <property type="entry name" value="HTH-TYPE TRANSCRIPTIONAL REGULATOR EXSA"/>
    <property type="match status" value="1"/>
</dbReference>
<dbReference type="InterPro" id="IPR018060">
    <property type="entry name" value="HTH_AraC"/>
</dbReference>
<dbReference type="SUPFAM" id="SSF46689">
    <property type="entry name" value="Homeodomain-like"/>
    <property type="match status" value="2"/>
</dbReference>
<organism evidence="5 6">
    <name type="scientific">Chryseomicrobium palamuruense</name>
    <dbReference type="NCBI Taxonomy" id="682973"/>
    <lineage>
        <taxon>Bacteria</taxon>
        <taxon>Bacillati</taxon>
        <taxon>Bacillota</taxon>
        <taxon>Bacilli</taxon>
        <taxon>Bacillales</taxon>
        <taxon>Caryophanaceae</taxon>
        <taxon>Chryseomicrobium</taxon>
    </lineage>
</organism>